<evidence type="ECO:0000256" key="5">
    <source>
        <dbReference type="ARBA" id="ARBA00022792"/>
    </source>
</evidence>
<evidence type="ECO:0000256" key="11">
    <source>
        <dbReference type="ARBA" id="ARBA00047906"/>
    </source>
</evidence>
<evidence type="ECO:0000256" key="8">
    <source>
        <dbReference type="ARBA" id="ARBA00023136"/>
    </source>
</evidence>
<reference evidence="14 16" key="1">
    <citation type="journal article" date="2006" name="Proc. Natl. Acad. Sci. U.S.A.">
        <title>Genome analysis of the smallest free-living eukaryote Ostreococcus tauri unveils many unique features.</title>
        <authorList>
            <person name="Derelle E."/>
            <person name="Ferraz C."/>
            <person name="Rombauts S."/>
            <person name="Rouze P."/>
            <person name="Worden A.Z."/>
            <person name="Robbens S."/>
            <person name="Partensky F."/>
            <person name="Degroeve S."/>
            <person name="Echeynie S."/>
            <person name="Cooke R."/>
            <person name="Saeys Y."/>
            <person name="Wuyts J."/>
            <person name="Jabbari K."/>
            <person name="Bowler C."/>
            <person name="Panaud O."/>
            <person name="Piegu B."/>
            <person name="Ball S.G."/>
            <person name="Ral J.-P."/>
            <person name="Bouget F.-Y."/>
            <person name="Piganeau G."/>
            <person name="De Baets B."/>
            <person name="Picard A."/>
            <person name="Delseny M."/>
            <person name="Demaille J."/>
            <person name="Van de Peer Y."/>
            <person name="Moreau H."/>
        </authorList>
    </citation>
    <scope>NUCLEOTIDE SEQUENCE [LARGE SCALE GENOMIC DNA]</scope>
    <source>
        <strain evidence="14 16">OTTH0595</strain>
    </source>
</reference>
<keyword evidence="5" id="KW-0999">Mitochondrion inner membrane</keyword>
<accession>A0A1Y5IHA3</accession>
<evidence type="ECO:0000256" key="12">
    <source>
        <dbReference type="RuleBase" id="RU365062"/>
    </source>
</evidence>
<evidence type="ECO:0000256" key="3">
    <source>
        <dbReference type="ARBA" id="ARBA00022679"/>
    </source>
</evidence>
<dbReference type="Proteomes" id="UP000009170">
    <property type="component" value="Unassembled WGS sequence"/>
</dbReference>
<evidence type="ECO:0000313" key="14">
    <source>
        <dbReference type="EMBL" id="CEG00177.1"/>
    </source>
</evidence>
<gene>
    <name evidence="15" type="ORF">BE221DRAFT_192334</name>
    <name evidence="14" type="ORF">OT_ostta13g02360</name>
</gene>
<dbReference type="PANTHER" id="PTHR12497:SF0">
    <property type="entry name" value="TAFAZZIN"/>
    <property type="match status" value="1"/>
</dbReference>
<dbReference type="EMBL" id="CAID01000013">
    <property type="protein sequence ID" value="CEG00177.1"/>
    <property type="molecule type" value="Genomic_DNA"/>
</dbReference>
<keyword evidence="4" id="KW-1000">Mitochondrion outer membrane</keyword>
<reference evidence="14" key="2">
    <citation type="journal article" date="2014" name="BMC Genomics">
        <title>An improved genome of the model marine alga Ostreococcus tauri unfolds by assessing Illumina de novo assemblies.</title>
        <authorList>
            <person name="Blanc-Mathieu R."/>
            <person name="Verhelst B."/>
            <person name="Derelle E."/>
            <person name="Rombauts S."/>
            <person name="Bouget F.Y."/>
            <person name="Carre I."/>
            <person name="Chateau A."/>
            <person name="Eyre-Walker A."/>
            <person name="Grimsley N."/>
            <person name="Moreau H."/>
            <person name="Piegu B."/>
            <person name="Rivals E."/>
            <person name="Schackwitz W."/>
            <person name="Van de Peer Y."/>
            <person name="Piganeau G."/>
        </authorList>
    </citation>
    <scope>NUCLEOTIDE SEQUENCE</scope>
    <source>
        <strain evidence="14">RCC4221</strain>
    </source>
</reference>
<name>A0A096P842_OSTTA</name>
<feature type="domain" description="Phospholipid/glycerol acyltransferase" evidence="13">
    <location>
        <begin position="74"/>
        <end position="206"/>
    </location>
</feature>
<dbReference type="FunCoup" id="A0A096P842">
    <property type="interactions" value="239"/>
</dbReference>
<dbReference type="InterPro" id="IPR002123">
    <property type="entry name" value="Plipid/glycerol_acylTrfase"/>
</dbReference>
<reference evidence="15" key="3">
    <citation type="submission" date="2017-04" db="EMBL/GenBank/DDBJ databases">
        <title>Population genomics of picophytoplankton unveils novel chromosome hypervariability.</title>
        <authorList>
            <consortium name="DOE Joint Genome Institute"/>
            <person name="Blanc-Mathieu R."/>
            <person name="Krasovec M."/>
            <person name="Hebrard M."/>
            <person name="Yau S."/>
            <person name="Desgranges E."/>
            <person name="Martin J."/>
            <person name="Schackwitz W."/>
            <person name="Kuo A."/>
            <person name="Salin G."/>
            <person name="Donnadieu C."/>
            <person name="Desdevises Y."/>
            <person name="Sanchez-Ferandin S."/>
            <person name="Moreau H."/>
            <person name="Rivals E."/>
            <person name="Grigoriev I.V."/>
            <person name="Grimsley N."/>
            <person name="Eyre-Walker A."/>
            <person name="Piganeau G."/>
        </authorList>
    </citation>
    <scope>NUCLEOTIDE SEQUENCE [LARGE SCALE GENOMIC DNA]</scope>
    <source>
        <strain evidence="15">RCC 1115</strain>
    </source>
</reference>
<accession>A0A454Y445</accession>
<evidence type="ECO:0000259" key="13">
    <source>
        <dbReference type="SMART" id="SM00563"/>
    </source>
</evidence>
<keyword evidence="16" id="KW-1185">Reference proteome</keyword>
<evidence type="ECO:0000256" key="6">
    <source>
        <dbReference type="ARBA" id="ARBA00023098"/>
    </source>
</evidence>
<evidence type="ECO:0000256" key="2">
    <source>
        <dbReference type="ARBA" id="ARBA00010524"/>
    </source>
</evidence>
<comment type="similarity">
    <text evidence="2 12">Belongs to the taffazin family.</text>
</comment>
<keyword evidence="7" id="KW-0496">Mitochondrion</keyword>
<sequence length="280" mass="30619">MPAQDVPSTSGGALYDDVMQTAPPWGSLGRQAVLGVVALTGKAILDAANTTVVSGRERFERMISDRDRTSGEGLVTVCNHASTFDDPGVLSSLIPWSFFMGESAHAGVRWTLCADEICAKNSLREAFFLCGKALPIKRGGGVEQPAMRTAANLLARGDWVHVFPEGRVSKNGELGGMRRGLAKLLCDVEMSGGKRPIILPFFHSGMEHVKPYGKWQINVGNRVHVTVGEPLDLSDLTRQCARCEKNAKARDHLHTEIMRRIEKSLKDLERQNARERASPT</sequence>
<dbReference type="Pfam" id="PF01553">
    <property type="entry name" value="Acyltransferase"/>
    <property type="match status" value="1"/>
</dbReference>
<keyword evidence="8" id="KW-0472">Membrane</keyword>
<evidence type="ECO:0000256" key="1">
    <source>
        <dbReference type="ARBA" id="ARBA00004137"/>
    </source>
</evidence>
<dbReference type="OrthoDB" id="193467at2759"/>
<proteinExistence type="inferred from homology"/>
<dbReference type="SMART" id="SM00563">
    <property type="entry name" value="PlsC"/>
    <property type="match status" value="1"/>
</dbReference>
<dbReference type="InParanoid" id="A0A096P842"/>
<evidence type="ECO:0000256" key="10">
    <source>
        <dbReference type="ARBA" id="ARBA00024323"/>
    </source>
</evidence>
<dbReference type="PRINTS" id="PR00979">
    <property type="entry name" value="TAFAZZIN"/>
</dbReference>
<dbReference type="SUPFAM" id="SSF69593">
    <property type="entry name" value="Glycerol-3-phosphate (1)-acyltransferase"/>
    <property type="match status" value="1"/>
</dbReference>
<dbReference type="GO" id="GO:0005743">
    <property type="term" value="C:mitochondrial inner membrane"/>
    <property type="evidence" value="ECO:0007669"/>
    <property type="project" value="UniProtKB-SubCell"/>
</dbReference>
<dbReference type="InterPro" id="IPR000872">
    <property type="entry name" value="Tafazzin"/>
</dbReference>
<keyword evidence="9" id="KW-0012">Acyltransferase</keyword>
<evidence type="ECO:0000256" key="7">
    <source>
        <dbReference type="ARBA" id="ARBA00023128"/>
    </source>
</evidence>
<dbReference type="EMBL" id="KZ155784">
    <property type="protein sequence ID" value="OUS46345.1"/>
    <property type="molecule type" value="Genomic_DNA"/>
</dbReference>
<dbReference type="GO" id="GO:0008374">
    <property type="term" value="F:O-acyltransferase activity"/>
    <property type="evidence" value="ECO:0007669"/>
    <property type="project" value="TreeGrafter"/>
</dbReference>
<keyword evidence="3" id="KW-0808">Transferase</keyword>
<dbReference type="AlphaFoldDB" id="A0A096P842"/>
<dbReference type="CDD" id="cd07989">
    <property type="entry name" value="LPLAT_AGPAT-like"/>
    <property type="match status" value="1"/>
</dbReference>
<dbReference type="STRING" id="70448.A0A096P842"/>
<dbReference type="GO" id="GO:0006644">
    <property type="term" value="P:phospholipid metabolic process"/>
    <property type="evidence" value="ECO:0007669"/>
    <property type="project" value="InterPro"/>
</dbReference>
<organism evidence="14 16">
    <name type="scientific">Ostreococcus tauri</name>
    <name type="common">Marine green alga</name>
    <dbReference type="NCBI Taxonomy" id="70448"/>
    <lineage>
        <taxon>Eukaryota</taxon>
        <taxon>Viridiplantae</taxon>
        <taxon>Chlorophyta</taxon>
        <taxon>Mamiellophyceae</taxon>
        <taxon>Mamiellales</taxon>
        <taxon>Bathycoccaceae</taxon>
        <taxon>Ostreococcus</taxon>
    </lineage>
</organism>
<comment type="subcellular location">
    <subcellularLocation>
        <location evidence="1">Mitochondrion inner membrane</location>
        <topology evidence="1">Peripheral membrane protein</topology>
        <orientation evidence="1">Intermembrane side</orientation>
    </subcellularLocation>
    <subcellularLocation>
        <location evidence="10">Mitochondrion outer membrane</location>
        <topology evidence="10">Peripheral membrane protein</topology>
        <orientation evidence="10">Intermembrane side</orientation>
    </subcellularLocation>
</comment>
<evidence type="ECO:0000256" key="9">
    <source>
        <dbReference type="ARBA" id="ARBA00023315"/>
    </source>
</evidence>
<keyword evidence="6" id="KW-0443">Lipid metabolism</keyword>
<dbReference type="Proteomes" id="UP000195557">
    <property type="component" value="Unassembled WGS sequence"/>
</dbReference>
<protein>
    <recommendedName>
        <fullName evidence="12">Tafazzin family protein</fullName>
    </recommendedName>
</protein>
<accession>A0A096P842</accession>
<comment type="catalytic activity">
    <reaction evidence="11">
        <text>1'-[1,2-diacyl-sn-glycero-3-phospho],3'-[1-acyl-sn-glycero-3-phospho]-glycerol + a 1,2-diacyl-sn-glycero-3-phosphocholine = a cardiolipin + a 1-acyl-sn-glycero-3-phosphocholine</text>
        <dbReference type="Rhea" id="RHEA:33731"/>
        <dbReference type="ChEBI" id="CHEBI:57643"/>
        <dbReference type="ChEBI" id="CHEBI:58168"/>
        <dbReference type="ChEBI" id="CHEBI:62237"/>
        <dbReference type="ChEBI" id="CHEBI:64743"/>
    </reaction>
    <physiologicalReaction direction="left-to-right" evidence="11">
        <dbReference type="Rhea" id="RHEA:33732"/>
    </physiologicalReaction>
    <physiologicalReaction direction="right-to-left" evidence="11">
        <dbReference type="Rhea" id="RHEA:33733"/>
    </physiologicalReaction>
</comment>
<dbReference type="GO" id="GO:0005741">
    <property type="term" value="C:mitochondrial outer membrane"/>
    <property type="evidence" value="ECO:0007669"/>
    <property type="project" value="UniProtKB-SubCell"/>
</dbReference>
<evidence type="ECO:0000256" key="4">
    <source>
        <dbReference type="ARBA" id="ARBA00022787"/>
    </source>
</evidence>
<dbReference type="PANTHER" id="PTHR12497">
    <property type="entry name" value="TAZ PROTEIN TAFAZZIN"/>
    <property type="match status" value="1"/>
</dbReference>
<evidence type="ECO:0000313" key="15">
    <source>
        <dbReference type="EMBL" id="OUS46345.1"/>
    </source>
</evidence>
<evidence type="ECO:0000313" key="16">
    <source>
        <dbReference type="Proteomes" id="UP000009170"/>
    </source>
</evidence>